<keyword evidence="1" id="KW-0732">Signal</keyword>
<name>A0ABW4ZRU7_9SPHI</name>
<feature type="signal peptide" evidence="1">
    <location>
        <begin position="1"/>
        <end position="22"/>
    </location>
</feature>
<evidence type="ECO:0000313" key="3">
    <source>
        <dbReference type="Proteomes" id="UP001597387"/>
    </source>
</evidence>
<reference evidence="3" key="1">
    <citation type="journal article" date="2019" name="Int. J. Syst. Evol. Microbiol.">
        <title>The Global Catalogue of Microorganisms (GCM) 10K type strain sequencing project: providing services to taxonomists for standard genome sequencing and annotation.</title>
        <authorList>
            <consortium name="The Broad Institute Genomics Platform"/>
            <consortium name="The Broad Institute Genome Sequencing Center for Infectious Disease"/>
            <person name="Wu L."/>
            <person name="Ma J."/>
        </authorList>
    </citation>
    <scope>NUCLEOTIDE SEQUENCE [LARGE SCALE GENOMIC DNA]</scope>
    <source>
        <strain evidence="3">KCTC 42217</strain>
    </source>
</reference>
<dbReference type="RefSeq" id="WP_255901572.1">
    <property type="nucleotide sequence ID" value="NZ_JAFMZO010000002.1"/>
</dbReference>
<organism evidence="2 3">
    <name type="scientific">Paradesertivirga mongoliensis</name>
    <dbReference type="NCBI Taxonomy" id="2100740"/>
    <lineage>
        <taxon>Bacteria</taxon>
        <taxon>Pseudomonadati</taxon>
        <taxon>Bacteroidota</taxon>
        <taxon>Sphingobacteriia</taxon>
        <taxon>Sphingobacteriales</taxon>
        <taxon>Sphingobacteriaceae</taxon>
        <taxon>Paradesertivirga</taxon>
    </lineage>
</organism>
<gene>
    <name evidence="2" type="ORF">ACFSJU_19425</name>
</gene>
<comment type="caution">
    <text evidence="2">The sequence shown here is derived from an EMBL/GenBank/DDBJ whole genome shotgun (WGS) entry which is preliminary data.</text>
</comment>
<dbReference type="EMBL" id="JBHUHZ010000006">
    <property type="protein sequence ID" value="MFD2164586.1"/>
    <property type="molecule type" value="Genomic_DNA"/>
</dbReference>
<sequence length="278" mass="30657">MKKHTLSLLFTASMLLSSSCSDNDPAVPIDEITIEDIQLSTSVIRVERLINECEFIARSFKTAYPNQPGILTGATITSGLTEEGKTKYDIVFANITGPDNKKRNGKLTVVFENAIENGVEISGKHLHVRSDEEESLYTVEGVKFKGSLVYSNIARRENALNNIVDHLNAQSSLYIPNEEEIRFSSRRKSKWMEGSATTDLGDDVFEITGQDYSLAIVKAETKFALAETQAPLTLKYACAQSLFIPIKGATTVAHVGGKTRYLFFGEGHCTDKPVILPK</sequence>
<proteinExistence type="predicted"/>
<keyword evidence="3" id="KW-1185">Reference proteome</keyword>
<evidence type="ECO:0000256" key="1">
    <source>
        <dbReference type="SAM" id="SignalP"/>
    </source>
</evidence>
<evidence type="ECO:0000313" key="2">
    <source>
        <dbReference type="EMBL" id="MFD2164586.1"/>
    </source>
</evidence>
<dbReference type="PROSITE" id="PS51257">
    <property type="entry name" value="PROKAR_LIPOPROTEIN"/>
    <property type="match status" value="1"/>
</dbReference>
<protein>
    <recommendedName>
        <fullName evidence="4">Lipoprotein</fullName>
    </recommendedName>
</protein>
<accession>A0ABW4ZRU7</accession>
<dbReference type="Proteomes" id="UP001597387">
    <property type="component" value="Unassembled WGS sequence"/>
</dbReference>
<feature type="chain" id="PRO_5047109086" description="Lipoprotein" evidence="1">
    <location>
        <begin position="23"/>
        <end position="278"/>
    </location>
</feature>
<evidence type="ECO:0008006" key="4">
    <source>
        <dbReference type="Google" id="ProtNLM"/>
    </source>
</evidence>